<name>A0A2I7K715_9RHOB</name>
<protein>
    <submittedName>
        <fullName evidence="2">Uncharacterized protein</fullName>
    </submittedName>
</protein>
<dbReference type="Proteomes" id="UP000236447">
    <property type="component" value="Chromosome"/>
</dbReference>
<evidence type="ECO:0000313" key="2">
    <source>
        <dbReference type="EMBL" id="AUQ98409.1"/>
    </source>
</evidence>
<accession>A0A2I7K715</accession>
<dbReference type="EMBL" id="CP010725">
    <property type="protein sequence ID" value="AUQ98409.1"/>
    <property type="molecule type" value="Genomic_DNA"/>
</dbReference>
<gene>
    <name evidence="2" type="ORF">PhaeoP88_01025</name>
</gene>
<reference evidence="2 3" key="2">
    <citation type="journal article" date="2017" name="Genome Biol. Evol.">
        <title>Trajectories and Drivers of Genome Evolution in Surface-Associated Marine Phaeobacter.</title>
        <authorList>
            <person name="Freese H.M."/>
            <person name="Sikorski J."/>
            <person name="Bunk B."/>
            <person name="Scheuner C."/>
            <person name="Meier-Kolthoff J.P."/>
            <person name="Sproer C."/>
            <person name="Gram L."/>
            <person name="Overmann J."/>
        </authorList>
    </citation>
    <scope>NUCLEOTIDE SEQUENCE [LARGE SCALE GENOMIC DNA]</scope>
    <source>
        <strain evidence="2 3">P88</strain>
    </source>
</reference>
<feature type="transmembrane region" description="Helical" evidence="1">
    <location>
        <begin position="68"/>
        <end position="86"/>
    </location>
</feature>
<evidence type="ECO:0000313" key="3">
    <source>
        <dbReference type="Proteomes" id="UP000236447"/>
    </source>
</evidence>
<keyword evidence="1" id="KW-1133">Transmembrane helix</keyword>
<evidence type="ECO:0000256" key="1">
    <source>
        <dbReference type="SAM" id="Phobius"/>
    </source>
</evidence>
<reference evidence="2 3" key="1">
    <citation type="journal article" date="2017" name="Front. Microbiol.">
        <title>Phaeobacter piscinae sp. nov., a species of the Roseobacter group and potential aquaculture probiont.</title>
        <authorList>
            <person name="Sonnenschein E.C."/>
            <person name="Phippen C.B.W."/>
            <person name="Nielsen K.F."/>
            <person name="Mateiu R.V."/>
            <person name="Melchiorsen J."/>
            <person name="Gram L."/>
            <person name="Overmann J."/>
            <person name="Freese H.M."/>
        </authorList>
    </citation>
    <scope>NUCLEOTIDE SEQUENCE [LARGE SCALE GENOMIC DNA]</scope>
    <source>
        <strain evidence="2 3">P88</strain>
    </source>
</reference>
<keyword evidence="1" id="KW-0812">Transmembrane</keyword>
<dbReference type="AlphaFoldDB" id="A0A2I7K715"/>
<feature type="transmembrane region" description="Helical" evidence="1">
    <location>
        <begin position="43"/>
        <end position="62"/>
    </location>
</feature>
<proteinExistence type="predicted"/>
<keyword evidence="1" id="KW-0472">Membrane</keyword>
<sequence length="123" mass="13884">MPTKTIPEWLLDDNIPLEVRKKAYQMFMIERQMGGILLGRQEVAHLCLFAAFIGLVSVAVLVGFERPALLIALGLFQAGFSAWGWFEFNKRQADAKGSLERCNGKLQTEGWDYYSGSLRKLEA</sequence>
<dbReference type="RefSeq" id="WP_102883212.1">
    <property type="nucleotide sequence ID" value="NZ_CANLFJ010000001.1"/>
</dbReference>
<organism evidence="2 3">
    <name type="scientific">Phaeobacter inhibens</name>
    <dbReference type="NCBI Taxonomy" id="221822"/>
    <lineage>
        <taxon>Bacteria</taxon>
        <taxon>Pseudomonadati</taxon>
        <taxon>Pseudomonadota</taxon>
        <taxon>Alphaproteobacteria</taxon>
        <taxon>Rhodobacterales</taxon>
        <taxon>Roseobacteraceae</taxon>
        <taxon>Phaeobacter</taxon>
    </lineage>
</organism>